<organism evidence="2 3">
    <name type="scientific">Desulfofundulus australicus DSM 11792</name>
    <dbReference type="NCBI Taxonomy" id="1121425"/>
    <lineage>
        <taxon>Bacteria</taxon>
        <taxon>Bacillati</taxon>
        <taxon>Bacillota</taxon>
        <taxon>Clostridia</taxon>
        <taxon>Eubacteriales</taxon>
        <taxon>Peptococcaceae</taxon>
        <taxon>Desulfofundulus</taxon>
    </lineage>
</organism>
<dbReference type="InterPro" id="IPR029060">
    <property type="entry name" value="PIN-like_dom_sf"/>
</dbReference>
<sequence length="155" mass="17698">MKSFVKSKEIAIPIVVDTNVLVPSLYMATPLLRFVLSGNLILIWNDFIRSEACEIINRLAHRYFEKAGVSASEVHYLLNLVLHKESKVPEMPGDWPPHSPDRDDDPFLWAAIAGKAEYIISSDIRHMLKLKNIYGIPIGRPKDFFDWVKIAHPMS</sequence>
<dbReference type="PANTHER" id="PTHR34610:SF3">
    <property type="entry name" value="SSL7007 PROTEIN"/>
    <property type="match status" value="1"/>
</dbReference>
<protein>
    <submittedName>
        <fullName evidence="2">Predicted nucleic acid-binding protein, contains PIN domain</fullName>
    </submittedName>
</protein>
<dbReference type="InterPro" id="IPR002850">
    <property type="entry name" value="PIN_toxin-like"/>
</dbReference>
<dbReference type="AlphaFoldDB" id="A0A1M4YA91"/>
<accession>A0A1M4YA91</accession>
<proteinExistence type="predicted"/>
<dbReference type="EMBL" id="FQUW01000013">
    <property type="protein sequence ID" value="SHF02717.1"/>
    <property type="molecule type" value="Genomic_DNA"/>
</dbReference>
<gene>
    <name evidence="2" type="ORF">SAMN02745218_01301</name>
</gene>
<dbReference type="InterPro" id="IPR002716">
    <property type="entry name" value="PIN_dom"/>
</dbReference>
<dbReference type="PANTHER" id="PTHR34610">
    <property type="entry name" value="SSL7007 PROTEIN"/>
    <property type="match status" value="1"/>
</dbReference>
<evidence type="ECO:0000313" key="3">
    <source>
        <dbReference type="Proteomes" id="UP000184196"/>
    </source>
</evidence>
<feature type="domain" description="PIN" evidence="1">
    <location>
        <begin position="14"/>
        <end position="125"/>
    </location>
</feature>
<evidence type="ECO:0000313" key="2">
    <source>
        <dbReference type="EMBL" id="SHF02717.1"/>
    </source>
</evidence>
<name>A0A1M4YA91_9FIRM</name>
<dbReference type="SUPFAM" id="SSF88723">
    <property type="entry name" value="PIN domain-like"/>
    <property type="match status" value="1"/>
</dbReference>
<reference evidence="3" key="1">
    <citation type="submission" date="2016-11" db="EMBL/GenBank/DDBJ databases">
        <authorList>
            <person name="Varghese N."/>
            <person name="Submissions S."/>
        </authorList>
    </citation>
    <scope>NUCLEOTIDE SEQUENCE [LARGE SCALE GENOMIC DNA]</scope>
    <source>
        <strain evidence="3">DSM 11792</strain>
    </source>
</reference>
<keyword evidence="3" id="KW-1185">Reference proteome</keyword>
<dbReference type="Pfam" id="PF13470">
    <property type="entry name" value="PIN_3"/>
    <property type="match status" value="1"/>
</dbReference>
<dbReference type="RefSeq" id="WP_073164333.1">
    <property type="nucleotide sequence ID" value="NZ_FQUW01000013.1"/>
</dbReference>
<dbReference type="Proteomes" id="UP000184196">
    <property type="component" value="Unassembled WGS sequence"/>
</dbReference>
<evidence type="ECO:0000259" key="1">
    <source>
        <dbReference type="Pfam" id="PF13470"/>
    </source>
</evidence>